<name>S8F6E7_FOMSC</name>
<evidence type="ECO:0000256" key="2">
    <source>
        <dbReference type="ARBA" id="ARBA00023002"/>
    </source>
</evidence>
<dbReference type="Proteomes" id="UP000015241">
    <property type="component" value="Unassembled WGS sequence"/>
</dbReference>
<comment type="pathway">
    <text evidence="1">Mycotoxin biosynthesis.</text>
</comment>
<evidence type="ECO:0000256" key="4">
    <source>
        <dbReference type="SAM" id="Phobius"/>
    </source>
</evidence>
<keyword evidence="6" id="KW-1185">Reference proteome</keyword>
<dbReference type="PANTHER" id="PTHR33365:SF11">
    <property type="entry name" value="TAT PATHWAY SIGNAL SEQUENCE"/>
    <property type="match status" value="1"/>
</dbReference>
<dbReference type="GO" id="GO:0043386">
    <property type="term" value="P:mycotoxin biosynthetic process"/>
    <property type="evidence" value="ECO:0007669"/>
    <property type="project" value="InterPro"/>
</dbReference>
<sequence length="211" mass="24349">MLSFVNNVFTFTLAILAICNVMLDAYLVKQFKEVASTRPKPLASYSMTGSDYPQRLPMANARHIVMPVEETVRYSINNTEAELEWLWTATSGDGQVRLGDNHRFFSVTVVHELHCMRWMRLGLQVENSTEQQKGHLAHCLNYMRQLALCSADTTLEPADILSRDYTKERWSVDHRCNDWPQVYETMRDNYLEWMAVQTHWQELVGGAGEAV</sequence>
<dbReference type="PANTHER" id="PTHR33365">
    <property type="entry name" value="YALI0B05434P"/>
    <property type="match status" value="1"/>
</dbReference>
<evidence type="ECO:0000313" key="6">
    <source>
        <dbReference type="Proteomes" id="UP000015241"/>
    </source>
</evidence>
<dbReference type="HOGENOM" id="CLU_042941_8_0_1"/>
<dbReference type="EMBL" id="KE504178">
    <property type="protein sequence ID" value="EPS97195.1"/>
    <property type="molecule type" value="Genomic_DNA"/>
</dbReference>
<dbReference type="OrthoDB" id="3687641at2759"/>
<protein>
    <recommendedName>
        <fullName evidence="7">Oxidase ustYa</fullName>
    </recommendedName>
</protein>
<reference evidence="5 6" key="1">
    <citation type="journal article" date="2012" name="Science">
        <title>The Paleozoic origin of enzymatic lignin decomposition reconstructed from 31 fungal genomes.</title>
        <authorList>
            <person name="Floudas D."/>
            <person name="Binder M."/>
            <person name="Riley R."/>
            <person name="Barry K."/>
            <person name="Blanchette R.A."/>
            <person name="Henrissat B."/>
            <person name="Martinez A.T."/>
            <person name="Otillar R."/>
            <person name="Spatafora J.W."/>
            <person name="Yadav J.S."/>
            <person name="Aerts A."/>
            <person name="Benoit I."/>
            <person name="Boyd A."/>
            <person name="Carlson A."/>
            <person name="Copeland A."/>
            <person name="Coutinho P.M."/>
            <person name="de Vries R.P."/>
            <person name="Ferreira P."/>
            <person name="Findley K."/>
            <person name="Foster B."/>
            <person name="Gaskell J."/>
            <person name="Glotzer D."/>
            <person name="Gorecki P."/>
            <person name="Heitman J."/>
            <person name="Hesse C."/>
            <person name="Hori C."/>
            <person name="Igarashi K."/>
            <person name="Jurgens J.A."/>
            <person name="Kallen N."/>
            <person name="Kersten P."/>
            <person name="Kohler A."/>
            <person name="Kuees U."/>
            <person name="Kumar T.K.A."/>
            <person name="Kuo A."/>
            <person name="LaButti K."/>
            <person name="Larrondo L.F."/>
            <person name="Lindquist E."/>
            <person name="Ling A."/>
            <person name="Lombard V."/>
            <person name="Lucas S."/>
            <person name="Lundell T."/>
            <person name="Martin R."/>
            <person name="McLaughlin D.J."/>
            <person name="Morgenstern I."/>
            <person name="Morin E."/>
            <person name="Murat C."/>
            <person name="Nagy L.G."/>
            <person name="Nolan M."/>
            <person name="Ohm R.A."/>
            <person name="Patyshakuliyeva A."/>
            <person name="Rokas A."/>
            <person name="Ruiz-Duenas F.J."/>
            <person name="Sabat G."/>
            <person name="Salamov A."/>
            <person name="Samejima M."/>
            <person name="Schmutz J."/>
            <person name="Slot J.C."/>
            <person name="St John F."/>
            <person name="Stenlid J."/>
            <person name="Sun H."/>
            <person name="Sun S."/>
            <person name="Syed K."/>
            <person name="Tsang A."/>
            <person name="Wiebenga A."/>
            <person name="Young D."/>
            <person name="Pisabarro A."/>
            <person name="Eastwood D.C."/>
            <person name="Martin F."/>
            <person name="Cullen D."/>
            <person name="Grigoriev I.V."/>
            <person name="Hibbett D.S."/>
        </authorList>
    </citation>
    <scope>NUCLEOTIDE SEQUENCE</scope>
    <source>
        <strain evidence="6">FP-58527</strain>
    </source>
</reference>
<comment type="similarity">
    <text evidence="3">Belongs to the ustYa family.</text>
</comment>
<evidence type="ECO:0008006" key="7">
    <source>
        <dbReference type="Google" id="ProtNLM"/>
    </source>
</evidence>
<proteinExistence type="inferred from homology"/>
<dbReference type="STRING" id="743788.S8F6E7"/>
<dbReference type="InterPro" id="IPR021765">
    <property type="entry name" value="UstYa-like"/>
</dbReference>
<evidence type="ECO:0000256" key="1">
    <source>
        <dbReference type="ARBA" id="ARBA00004685"/>
    </source>
</evidence>
<accession>S8F6E7</accession>
<keyword evidence="2" id="KW-0560">Oxidoreductase</keyword>
<dbReference type="AlphaFoldDB" id="S8F6E7"/>
<dbReference type="InParanoid" id="S8F6E7"/>
<dbReference type="Pfam" id="PF11807">
    <property type="entry name" value="UstYa"/>
    <property type="match status" value="1"/>
</dbReference>
<keyword evidence="4" id="KW-0472">Membrane</keyword>
<keyword evidence="4" id="KW-1133">Transmembrane helix</keyword>
<organism evidence="5 6">
    <name type="scientific">Fomitopsis schrenkii</name>
    <name type="common">Brown rot fungus</name>
    <dbReference type="NCBI Taxonomy" id="2126942"/>
    <lineage>
        <taxon>Eukaryota</taxon>
        <taxon>Fungi</taxon>
        <taxon>Dikarya</taxon>
        <taxon>Basidiomycota</taxon>
        <taxon>Agaricomycotina</taxon>
        <taxon>Agaricomycetes</taxon>
        <taxon>Polyporales</taxon>
        <taxon>Fomitopsis</taxon>
    </lineage>
</organism>
<dbReference type="GO" id="GO:0016491">
    <property type="term" value="F:oxidoreductase activity"/>
    <property type="evidence" value="ECO:0007669"/>
    <property type="project" value="UniProtKB-KW"/>
</dbReference>
<keyword evidence="4" id="KW-0812">Transmembrane</keyword>
<feature type="transmembrane region" description="Helical" evidence="4">
    <location>
        <begin position="6"/>
        <end position="28"/>
    </location>
</feature>
<evidence type="ECO:0000313" key="5">
    <source>
        <dbReference type="EMBL" id="EPS97195.1"/>
    </source>
</evidence>
<evidence type="ECO:0000256" key="3">
    <source>
        <dbReference type="ARBA" id="ARBA00035112"/>
    </source>
</evidence>
<gene>
    <name evidence="5" type="ORF">FOMPIDRAFT_109937</name>
</gene>
<dbReference type="eggNOG" id="ENOG502SPTB">
    <property type="taxonomic scope" value="Eukaryota"/>
</dbReference>